<dbReference type="SUPFAM" id="SSF47384">
    <property type="entry name" value="Homodimeric domain of signal transducing histidine kinase"/>
    <property type="match status" value="1"/>
</dbReference>
<dbReference type="GO" id="GO:0005524">
    <property type="term" value="F:ATP binding"/>
    <property type="evidence" value="ECO:0007669"/>
    <property type="project" value="UniProtKB-KW"/>
</dbReference>
<dbReference type="InterPro" id="IPR003594">
    <property type="entry name" value="HATPase_dom"/>
</dbReference>
<dbReference type="InterPro" id="IPR013656">
    <property type="entry name" value="PAS_4"/>
</dbReference>
<comment type="catalytic activity">
    <reaction evidence="1">
        <text>ATP + protein L-histidine = ADP + protein N-phospho-L-histidine.</text>
        <dbReference type="EC" id="2.7.13.3"/>
    </reaction>
</comment>
<dbReference type="InterPro" id="IPR004358">
    <property type="entry name" value="Sig_transdc_His_kin-like_C"/>
</dbReference>
<dbReference type="InterPro" id="IPR035965">
    <property type="entry name" value="PAS-like_dom_sf"/>
</dbReference>
<dbReference type="EMBL" id="JBHULR010000015">
    <property type="protein sequence ID" value="MFD2549551.1"/>
    <property type="molecule type" value="Genomic_DNA"/>
</dbReference>
<dbReference type="CDD" id="cd00082">
    <property type="entry name" value="HisKA"/>
    <property type="match status" value="1"/>
</dbReference>
<evidence type="ECO:0000313" key="11">
    <source>
        <dbReference type="Proteomes" id="UP001597545"/>
    </source>
</evidence>
<keyword evidence="8" id="KW-0902">Two-component regulatory system</keyword>
<dbReference type="Pfam" id="PF02518">
    <property type="entry name" value="HATPase_c"/>
    <property type="match status" value="1"/>
</dbReference>
<name>A0ABW5KKS1_9SPHI</name>
<evidence type="ECO:0000256" key="8">
    <source>
        <dbReference type="ARBA" id="ARBA00023012"/>
    </source>
</evidence>
<evidence type="ECO:0000256" key="6">
    <source>
        <dbReference type="ARBA" id="ARBA00022777"/>
    </source>
</evidence>
<dbReference type="PANTHER" id="PTHR42878:SF7">
    <property type="entry name" value="SENSOR HISTIDINE KINASE GLRK"/>
    <property type="match status" value="1"/>
</dbReference>
<dbReference type="SUPFAM" id="SSF55874">
    <property type="entry name" value="ATPase domain of HSP90 chaperone/DNA topoisomerase II/histidine kinase"/>
    <property type="match status" value="1"/>
</dbReference>
<dbReference type="Gene3D" id="3.30.565.10">
    <property type="entry name" value="Histidine kinase-like ATPase, C-terminal domain"/>
    <property type="match status" value="1"/>
</dbReference>
<dbReference type="RefSeq" id="WP_380905868.1">
    <property type="nucleotide sequence ID" value="NZ_JBHUEG010000012.1"/>
</dbReference>
<reference evidence="11" key="1">
    <citation type="journal article" date="2019" name="Int. J. Syst. Evol. Microbiol.">
        <title>The Global Catalogue of Microorganisms (GCM) 10K type strain sequencing project: providing services to taxonomists for standard genome sequencing and annotation.</title>
        <authorList>
            <consortium name="The Broad Institute Genomics Platform"/>
            <consortium name="The Broad Institute Genome Sequencing Center for Infectious Disease"/>
            <person name="Wu L."/>
            <person name="Ma J."/>
        </authorList>
    </citation>
    <scope>NUCLEOTIDE SEQUENCE [LARGE SCALE GENOMIC DNA]</scope>
    <source>
        <strain evidence="11">KCTC 42662</strain>
    </source>
</reference>
<gene>
    <name evidence="10" type="ORF">ACFSR5_18015</name>
</gene>
<dbReference type="InterPro" id="IPR036097">
    <property type="entry name" value="HisK_dim/P_sf"/>
</dbReference>
<organism evidence="10 11">
    <name type="scientific">Sphingobacterium suaedae</name>
    <dbReference type="NCBI Taxonomy" id="1686402"/>
    <lineage>
        <taxon>Bacteria</taxon>
        <taxon>Pseudomonadati</taxon>
        <taxon>Bacteroidota</taxon>
        <taxon>Sphingobacteriia</taxon>
        <taxon>Sphingobacteriales</taxon>
        <taxon>Sphingobacteriaceae</taxon>
        <taxon>Sphingobacterium</taxon>
    </lineage>
</organism>
<dbReference type="InterPro" id="IPR036890">
    <property type="entry name" value="HATPase_C_sf"/>
</dbReference>
<evidence type="ECO:0000256" key="1">
    <source>
        <dbReference type="ARBA" id="ARBA00000085"/>
    </source>
</evidence>
<evidence type="ECO:0000256" key="2">
    <source>
        <dbReference type="ARBA" id="ARBA00012438"/>
    </source>
</evidence>
<protein>
    <recommendedName>
        <fullName evidence="2">histidine kinase</fullName>
        <ecNumber evidence="2">2.7.13.3</ecNumber>
    </recommendedName>
</protein>
<keyword evidence="6" id="KW-0418">Kinase</keyword>
<evidence type="ECO:0000256" key="7">
    <source>
        <dbReference type="ARBA" id="ARBA00022840"/>
    </source>
</evidence>
<evidence type="ECO:0000313" key="10">
    <source>
        <dbReference type="EMBL" id="MFD2549551.1"/>
    </source>
</evidence>
<keyword evidence="5" id="KW-0547">Nucleotide-binding</keyword>
<keyword evidence="11" id="KW-1185">Reference proteome</keyword>
<sequence length="377" mass="42222">MKKPAESLLNILTQSPEATAVYDSPDLHIAFVNQAMLDIWGREDNIIGQTFGTVFPDFTEQGFTDLLLQVWHTGKTHRANDYPADITVQGYTETRYFDFEYKAVLDEDGHTVAILHTANDVSSRISAWHIVEEQDALISFNNELEVLTHTLSHDLKNPMAIIKMSAQFMRSKDPLATFDKNKWCETVLNAVGSMENIINHTIQLNQARLYGVNKSTVLLEDLVRSVCKEAQVLHHSPHCFFDIGTLLPLQVEKSVLYQVFLNVIGNAVKYSAHCEKPQIEINSFTNGMNTTYAVKDNGIGIPKEDLPNVFHLFSRGSNTENHMGTGIGLCVVKRIMQRLGGDVLIESQVGHGTTVTLVFNNLKPDKNTNIPPKKLSK</sequence>
<dbReference type="SUPFAM" id="SSF55785">
    <property type="entry name" value="PYP-like sensor domain (PAS domain)"/>
    <property type="match status" value="1"/>
</dbReference>
<dbReference type="Gene3D" id="3.30.450.20">
    <property type="entry name" value="PAS domain"/>
    <property type="match status" value="1"/>
</dbReference>
<dbReference type="Gene3D" id="1.10.287.130">
    <property type="match status" value="1"/>
</dbReference>
<dbReference type="Pfam" id="PF00512">
    <property type="entry name" value="HisKA"/>
    <property type="match status" value="1"/>
</dbReference>
<feature type="domain" description="Histidine kinase" evidence="9">
    <location>
        <begin position="150"/>
        <end position="363"/>
    </location>
</feature>
<keyword evidence="3" id="KW-0597">Phosphoprotein</keyword>
<accession>A0ABW5KKS1</accession>
<evidence type="ECO:0000256" key="3">
    <source>
        <dbReference type="ARBA" id="ARBA00022553"/>
    </source>
</evidence>
<dbReference type="PRINTS" id="PR00344">
    <property type="entry name" value="BCTRLSENSOR"/>
</dbReference>
<comment type="caution">
    <text evidence="10">The sequence shown here is derived from an EMBL/GenBank/DDBJ whole genome shotgun (WGS) entry which is preliminary data.</text>
</comment>
<keyword evidence="7 10" id="KW-0067">ATP-binding</keyword>
<evidence type="ECO:0000256" key="5">
    <source>
        <dbReference type="ARBA" id="ARBA00022741"/>
    </source>
</evidence>
<dbReference type="InterPro" id="IPR003661">
    <property type="entry name" value="HisK_dim/P_dom"/>
</dbReference>
<evidence type="ECO:0000256" key="4">
    <source>
        <dbReference type="ARBA" id="ARBA00022679"/>
    </source>
</evidence>
<dbReference type="PANTHER" id="PTHR42878">
    <property type="entry name" value="TWO-COMPONENT HISTIDINE KINASE"/>
    <property type="match status" value="1"/>
</dbReference>
<keyword evidence="4" id="KW-0808">Transferase</keyword>
<dbReference type="InterPro" id="IPR050351">
    <property type="entry name" value="BphY/WalK/GraS-like"/>
</dbReference>
<dbReference type="InterPro" id="IPR005467">
    <property type="entry name" value="His_kinase_dom"/>
</dbReference>
<dbReference type="SMART" id="SM00387">
    <property type="entry name" value="HATPase_c"/>
    <property type="match status" value="1"/>
</dbReference>
<dbReference type="Pfam" id="PF08448">
    <property type="entry name" value="PAS_4"/>
    <property type="match status" value="1"/>
</dbReference>
<evidence type="ECO:0000259" key="9">
    <source>
        <dbReference type="PROSITE" id="PS50109"/>
    </source>
</evidence>
<dbReference type="CDD" id="cd00075">
    <property type="entry name" value="HATPase"/>
    <property type="match status" value="1"/>
</dbReference>
<proteinExistence type="predicted"/>
<dbReference type="Proteomes" id="UP001597545">
    <property type="component" value="Unassembled WGS sequence"/>
</dbReference>
<dbReference type="PROSITE" id="PS50109">
    <property type="entry name" value="HIS_KIN"/>
    <property type="match status" value="1"/>
</dbReference>
<dbReference type="EC" id="2.7.13.3" evidence="2"/>